<reference evidence="2" key="1">
    <citation type="submission" date="2018-05" db="EMBL/GenBank/DDBJ databases">
        <authorList>
            <person name="Lanie J.A."/>
            <person name="Ng W.-L."/>
            <person name="Kazmierczak K.M."/>
            <person name="Andrzejewski T.M."/>
            <person name="Davidsen T.M."/>
            <person name="Wayne K.J."/>
            <person name="Tettelin H."/>
            <person name="Glass J.I."/>
            <person name="Rusch D."/>
            <person name="Podicherti R."/>
            <person name="Tsui H.-C.T."/>
            <person name="Winkler M.E."/>
        </authorList>
    </citation>
    <scope>NUCLEOTIDE SEQUENCE</scope>
</reference>
<feature type="domain" description="3-hydroxyacyl-CoA dehydrogenase C-terminal" evidence="1">
    <location>
        <begin position="13"/>
        <end position="107"/>
    </location>
</feature>
<dbReference type="GO" id="GO:0006635">
    <property type="term" value="P:fatty acid beta-oxidation"/>
    <property type="evidence" value="ECO:0007669"/>
    <property type="project" value="TreeGrafter"/>
</dbReference>
<gene>
    <name evidence="2" type="ORF">METZ01_LOCUS161715</name>
</gene>
<protein>
    <recommendedName>
        <fullName evidence="1">3-hydroxyacyl-CoA dehydrogenase C-terminal domain-containing protein</fullName>
    </recommendedName>
</protein>
<dbReference type="InterPro" id="IPR013328">
    <property type="entry name" value="6PGD_dom2"/>
</dbReference>
<proteinExistence type="predicted"/>
<dbReference type="PANTHER" id="PTHR48075">
    <property type="entry name" value="3-HYDROXYACYL-COA DEHYDROGENASE FAMILY PROTEIN"/>
    <property type="match status" value="1"/>
</dbReference>
<dbReference type="AlphaFoldDB" id="A0A382B5S3"/>
<evidence type="ECO:0000259" key="1">
    <source>
        <dbReference type="Pfam" id="PF00725"/>
    </source>
</evidence>
<dbReference type="InterPro" id="IPR006108">
    <property type="entry name" value="3HC_DH_C"/>
</dbReference>
<dbReference type="PANTHER" id="PTHR48075:SF5">
    <property type="entry name" value="3-HYDROXYBUTYRYL-COA DEHYDROGENASE"/>
    <property type="match status" value="1"/>
</dbReference>
<dbReference type="SUPFAM" id="SSF48179">
    <property type="entry name" value="6-phosphogluconate dehydrogenase C-terminal domain-like"/>
    <property type="match status" value="1"/>
</dbReference>
<evidence type="ECO:0000313" key="2">
    <source>
        <dbReference type="EMBL" id="SVB08861.1"/>
    </source>
</evidence>
<dbReference type="InterPro" id="IPR008927">
    <property type="entry name" value="6-PGluconate_DH-like_C_sf"/>
</dbReference>
<name>A0A382B5S3_9ZZZZ</name>
<dbReference type="Gene3D" id="1.10.1040.10">
    <property type="entry name" value="N-(1-d-carboxylethyl)-l-norvaline Dehydrogenase, domain 2"/>
    <property type="match status" value="1"/>
</dbReference>
<organism evidence="2">
    <name type="scientific">marine metagenome</name>
    <dbReference type="NCBI Taxonomy" id="408172"/>
    <lineage>
        <taxon>unclassified sequences</taxon>
        <taxon>metagenomes</taxon>
        <taxon>ecological metagenomes</taxon>
    </lineage>
</organism>
<dbReference type="GO" id="GO:0008691">
    <property type="term" value="F:3-hydroxybutyryl-CoA dehydrogenase activity"/>
    <property type="evidence" value="ECO:0007669"/>
    <property type="project" value="TreeGrafter"/>
</dbReference>
<sequence>MPQNKQMVSLIETRLQAALFRECLALVEDGIASPEDIDTVVKNTIGRRLAVGGPFEIWEQIGWDLVQTIAGELFKEISNSEEPMDLLRNRVNSGQLGVETGSGFYEWSKEDIVEIRQRFDGSGTEDSVGGVHQ</sequence>
<dbReference type="Pfam" id="PF00725">
    <property type="entry name" value="3HCDH"/>
    <property type="match status" value="1"/>
</dbReference>
<accession>A0A382B5S3</accession>
<dbReference type="EMBL" id="UINC01028236">
    <property type="protein sequence ID" value="SVB08861.1"/>
    <property type="molecule type" value="Genomic_DNA"/>
</dbReference>